<organism evidence="3 4">
    <name type="scientific">Legionella worsleiensis</name>
    <dbReference type="NCBI Taxonomy" id="45076"/>
    <lineage>
        <taxon>Bacteria</taxon>
        <taxon>Pseudomonadati</taxon>
        <taxon>Pseudomonadota</taxon>
        <taxon>Gammaproteobacteria</taxon>
        <taxon>Legionellales</taxon>
        <taxon>Legionellaceae</taxon>
        <taxon>Legionella</taxon>
    </lineage>
</organism>
<dbReference type="SUPFAM" id="SSF82771">
    <property type="entry name" value="GIY-YIG endonuclease"/>
    <property type="match status" value="1"/>
</dbReference>
<dbReference type="PANTHER" id="PTHR34477:SF5">
    <property type="entry name" value="BSL5627 PROTEIN"/>
    <property type="match status" value="1"/>
</dbReference>
<dbReference type="AlphaFoldDB" id="A0A0W1AIN5"/>
<sequence length="64" mass="7526">MHKESSIYLLANQHNNVLYTGVTNDLILRVYEHKHKLVAGFTKKYNVDRLVYYEICSEIIIAIE</sequence>
<proteinExistence type="inferred from homology"/>
<dbReference type="Pfam" id="PF01541">
    <property type="entry name" value="GIY-YIG"/>
    <property type="match status" value="1"/>
</dbReference>
<feature type="domain" description="GIY-YIG" evidence="2">
    <location>
        <begin position="3"/>
        <end position="64"/>
    </location>
</feature>
<keyword evidence="4" id="KW-1185">Reference proteome</keyword>
<dbReference type="PROSITE" id="PS50164">
    <property type="entry name" value="GIY_YIG"/>
    <property type="match status" value="1"/>
</dbReference>
<dbReference type="Gene3D" id="3.40.1440.10">
    <property type="entry name" value="GIY-YIG endonuclease"/>
    <property type="match status" value="1"/>
</dbReference>
<evidence type="ECO:0000313" key="3">
    <source>
        <dbReference type="EMBL" id="KTD81217.1"/>
    </source>
</evidence>
<comment type="similarity">
    <text evidence="1">Belongs to the UPF0213 family.</text>
</comment>
<accession>A0A0W1AIN5</accession>
<dbReference type="Proteomes" id="UP000054662">
    <property type="component" value="Unassembled WGS sequence"/>
</dbReference>
<evidence type="ECO:0000259" key="2">
    <source>
        <dbReference type="PROSITE" id="PS50164"/>
    </source>
</evidence>
<dbReference type="EMBL" id="LNZC01000007">
    <property type="protein sequence ID" value="KTD81217.1"/>
    <property type="molecule type" value="Genomic_DNA"/>
</dbReference>
<name>A0A0W1AIN5_9GAMM</name>
<dbReference type="InterPro" id="IPR050190">
    <property type="entry name" value="UPF0213_domain"/>
</dbReference>
<comment type="caution">
    <text evidence="3">The sequence shown here is derived from an EMBL/GenBank/DDBJ whole genome shotgun (WGS) entry which is preliminary data.</text>
</comment>
<dbReference type="InterPro" id="IPR000305">
    <property type="entry name" value="GIY-YIG_endonuc"/>
</dbReference>
<evidence type="ECO:0000256" key="1">
    <source>
        <dbReference type="ARBA" id="ARBA00007435"/>
    </source>
</evidence>
<dbReference type="RefSeq" id="WP_415582899.1">
    <property type="nucleotide sequence ID" value="NZ_CBCRUR010000014.1"/>
</dbReference>
<dbReference type="InterPro" id="IPR035901">
    <property type="entry name" value="GIY-YIG_endonuc_sf"/>
</dbReference>
<dbReference type="STRING" id="45076.Lwor_0895"/>
<evidence type="ECO:0000313" key="4">
    <source>
        <dbReference type="Proteomes" id="UP000054662"/>
    </source>
</evidence>
<gene>
    <name evidence="3" type="ORF">Lwor_0895</name>
</gene>
<protein>
    <submittedName>
        <fullName evidence="3">Endo/excinuclease</fullName>
    </submittedName>
</protein>
<dbReference type="PANTHER" id="PTHR34477">
    <property type="entry name" value="UPF0213 PROTEIN YHBQ"/>
    <property type="match status" value="1"/>
</dbReference>
<reference evidence="3 4" key="1">
    <citation type="submission" date="2015-11" db="EMBL/GenBank/DDBJ databases">
        <title>Genomic analysis of 38 Legionella species identifies large and diverse effector repertoires.</title>
        <authorList>
            <person name="Burstein D."/>
            <person name="Amaro F."/>
            <person name="Zusman T."/>
            <person name="Lifshitz Z."/>
            <person name="Cohen O."/>
            <person name="Gilbert J.A."/>
            <person name="Pupko T."/>
            <person name="Shuman H.A."/>
            <person name="Segal G."/>
        </authorList>
    </citation>
    <scope>NUCLEOTIDE SEQUENCE [LARGE SCALE GENOMIC DNA]</scope>
    <source>
        <strain evidence="3 4">ATCC 49508</strain>
    </source>
</reference>